<name>A0A4S8MUP3_DENBC</name>
<gene>
    <name evidence="3" type="ORF">K435DRAFT_960206</name>
</gene>
<feature type="transmembrane region" description="Helical" evidence="2">
    <location>
        <begin position="113"/>
        <end position="133"/>
    </location>
</feature>
<feature type="compositionally biased region" description="Polar residues" evidence="1">
    <location>
        <begin position="37"/>
        <end position="49"/>
    </location>
</feature>
<keyword evidence="4" id="KW-1185">Reference proteome</keyword>
<dbReference type="Proteomes" id="UP000297245">
    <property type="component" value="Unassembled WGS sequence"/>
</dbReference>
<keyword evidence="2" id="KW-1133">Transmembrane helix</keyword>
<evidence type="ECO:0000256" key="2">
    <source>
        <dbReference type="SAM" id="Phobius"/>
    </source>
</evidence>
<accession>A0A4S8MUP3</accession>
<sequence length="323" mass="35474">MVYETTSSIISTEDLNPSIVLSGVAHTTAENEGTKTADVSSGSKFNPGSPTGVPNDAHSHTAIGEGHARDSDTGSVAAHGNHGKDDPFHDLVEQNDLHTQLSSGSNHTKNPDLIIGLLVGGVALIICVAILFLRRRKNNCLQSKRDKVNSGQLGEEGSTLDNSNYISRHDTILPTHNRVHSIYEHISTRLYADGREKIVLSYQPPSLHGDHIPQQQLLDQNEGIIPMTQQEEQLRPCSFSESSLTPLPLNNPNQPSPLHHQLNISETSTEVRLQLQAMQQAMREENDNLQNTLSVMMAYIQILDRTGNPILNEEQPPAYTARQ</sequence>
<dbReference type="AlphaFoldDB" id="A0A4S8MUP3"/>
<evidence type="ECO:0000313" key="3">
    <source>
        <dbReference type="EMBL" id="THV06980.1"/>
    </source>
</evidence>
<keyword evidence="2" id="KW-0472">Membrane</keyword>
<feature type="region of interest" description="Disordered" evidence="1">
    <location>
        <begin position="30"/>
        <end position="90"/>
    </location>
</feature>
<protein>
    <submittedName>
        <fullName evidence="3">Uncharacterized protein</fullName>
    </submittedName>
</protein>
<evidence type="ECO:0000313" key="4">
    <source>
        <dbReference type="Proteomes" id="UP000297245"/>
    </source>
</evidence>
<proteinExistence type="predicted"/>
<keyword evidence="2" id="KW-0812">Transmembrane</keyword>
<dbReference type="EMBL" id="ML179040">
    <property type="protein sequence ID" value="THV06980.1"/>
    <property type="molecule type" value="Genomic_DNA"/>
</dbReference>
<reference evidence="3 4" key="1">
    <citation type="journal article" date="2019" name="Nat. Ecol. Evol.">
        <title>Megaphylogeny resolves global patterns of mushroom evolution.</title>
        <authorList>
            <person name="Varga T."/>
            <person name="Krizsan K."/>
            <person name="Foldi C."/>
            <person name="Dima B."/>
            <person name="Sanchez-Garcia M."/>
            <person name="Sanchez-Ramirez S."/>
            <person name="Szollosi G.J."/>
            <person name="Szarkandi J.G."/>
            <person name="Papp V."/>
            <person name="Albert L."/>
            <person name="Andreopoulos W."/>
            <person name="Angelini C."/>
            <person name="Antonin V."/>
            <person name="Barry K.W."/>
            <person name="Bougher N.L."/>
            <person name="Buchanan P."/>
            <person name="Buyck B."/>
            <person name="Bense V."/>
            <person name="Catcheside P."/>
            <person name="Chovatia M."/>
            <person name="Cooper J."/>
            <person name="Damon W."/>
            <person name="Desjardin D."/>
            <person name="Finy P."/>
            <person name="Geml J."/>
            <person name="Haridas S."/>
            <person name="Hughes K."/>
            <person name="Justo A."/>
            <person name="Karasinski D."/>
            <person name="Kautmanova I."/>
            <person name="Kiss B."/>
            <person name="Kocsube S."/>
            <person name="Kotiranta H."/>
            <person name="LaButti K.M."/>
            <person name="Lechner B.E."/>
            <person name="Liimatainen K."/>
            <person name="Lipzen A."/>
            <person name="Lukacs Z."/>
            <person name="Mihaltcheva S."/>
            <person name="Morgado L.N."/>
            <person name="Niskanen T."/>
            <person name="Noordeloos M.E."/>
            <person name="Ohm R.A."/>
            <person name="Ortiz-Santana B."/>
            <person name="Ovrebo C."/>
            <person name="Racz N."/>
            <person name="Riley R."/>
            <person name="Savchenko A."/>
            <person name="Shiryaev A."/>
            <person name="Soop K."/>
            <person name="Spirin V."/>
            <person name="Szebenyi C."/>
            <person name="Tomsovsky M."/>
            <person name="Tulloss R.E."/>
            <person name="Uehling J."/>
            <person name="Grigoriev I.V."/>
            <person name="Vagvolgyi C."/>
            <person name="Papp T."/>
            <person name="Martin F.M."/>
            <person name="Miettinen O."/>
            <person name="Hibbett D.S."/>
            <person name="Nagy L.G."/>
        </authorList>
    </citation>
    <scope>NUCLEOTIDE SEQUENCE [LARGE SCALE GENOMIC DNA]</scope>
    <source>
        <strain evidence="3 4">CBS 962.96</strain>
    </source>
</reference>
<organism evidence="3 4">
    <name type="scientific">Dendrothele bispora (strain CBS 962.96)</name>
    <dbReference type="NCBI Taxonomy" id="1314807"/>
    <lineage>
        <taxon>Eukaryota</taxon>
        <taxon>Fungi</taxon>
        <taxon>Dikarya</taxon>
        <taxon>Basidiomycota</taxon>
        <taxon>Agaricomycotina</taxon>
        <taxon>Agaricomycetes</taxon>
        <taxon>Agaricomycetidae</taxon>
        <taxon>Agaricales</taxon>
        <taxon>Agaricales incertae sedis</taxon>
        <taxon>Dendrothele</taxon>
    </lineage>
</organism>
<evidence type="ECO:0000256" key="1">
    <source>
        <dbReference type="SAM" id="MobiDB-lite"/>
    </source>
</evidence>